<dbReference type="Proteomes" id="UP001183388">
    <property type="component" value="Unassembled WGS sequence"/>
</dbReference>
<reference evidence="3" key="1">
    <citation type="submission" date="2023-07" db="EMBL/GenBank/DDBJ databases">
        <title>30 novel species of actinomycetes from the DSMZ collection.</title>
        <authorList>
            <person name="Nouioui I."/>
        </authorList>
    </citation>
    <scope>NUCLEOTIDE SEQUENCE [LARGE SCALE GENOMIC DNA]</scope>
    <source>
        <strain evidence="3">DSM 44917</strain>
    </source>
</reference>
<gene>
    <name evidence="2" type="ORF">RM780_00175</name>
</gene>
<evidence type="ECO:0008006" key="4">
    <source>
        <dbReference type="Google" id="ProtNLM"/>
    </source>
</evidence>
<feature type="region of interest" description="Disordered" evidence="1">
    <location>
        <begin position="1"/>
        <end position="32"/>
    </location>
</feature>
<dbReference type="RefSeq" id="WP_311628300.1">
    <property type="nucleotide sequence ID" value="NZ_JAVREN010000001.1"/>
</dbReference>
<evidence type="ECO:0000313" key="2">
    <source>
        <dbReference type="EMBL" id="MDT0305382.1"/>
    </source>
</evidence>
<proteinExistence type="predicted"/>
<keyword evidence="3" id="KW-1185">Reference proteome</keyword>
<evidence type="ECO:0000256" key="1">
    <source>
        <dbReference type="SAM" id="MobiDB-lite"/>
    </source>
</evidence>
<evidence type="ECO:0000313" key="3">
    <source>
        <dbReference type="Proteomes" id="UP001183388"/>
    </source>
</evidence>
<feature type="compositionally biased region" description="Basic residues" evidence="1">
    <location>
        <begin position="13"/>
        <end position="23"/>
    </location>
</feature>
<dbReference type="EMBL" id="JAVREN010000001">
    <property type="protein sequence ID" value="MDT0305382.1"/>
    <property type="molecule type" value="Genomic_DNA"/>
</dbReference>
<organism evidence="2 3">
    <name type="scientific">Streptomyces boetiae</name>
    <dbReference type="NCBI Taxonomy" id="3075541"/>
    <lineage>
        <taxon>Bacteria</taxon>
        <taxon>Bacillati</taxon>
        <taxon>Actinomycetota</taxon>
        <taxon>Actinomycetes</taxon>
        <taxon>Kitasatosporales</taxon>
        <taxon>Streptomycetaceae</taxon>
        <taxon>Streptomyces</taxon>
    </lineage>
</organism>
<accession>A0ABU2L1K4</accession>
<feature type="compositionally biased region" description="Pro residues" evidence="1">
    <location>
        <begin position="1"/>
        <end position="11"/>
    </location>
</feature>
<protein>
    <recommendedName>
        <fullName evidence="4">Protein kinase domain-containing protein</fullName>
    </recommendedName>
</protein>
<name>A0ABU2L1K4_9ACTN</name>
<comment type="caution">
    <text evidence="2">The sequence shown here is derived from an EMBL/GenBank/DDBJ whole genome shotgun (WGS) entry which is preliminary data.</text>
</comment>
<sequence>MPPPAAGPPFPRRSARRCARRPAPRSTRCGSCTGRAGCTATCRPRTPSSCPAGRVEFIDYDLAQHDPGLPLPFPYRGGLVHVIAPELAARLLATGEDQHAELTPAAELFALGAALY</sequence>